<dbReference type="Pfam" id="PF10214">
    <property type="entry name" value="Rrn6_beta-prop"/>
    <property type="match status" value="1"/>
</dbReference>
<dbReference type="OrthoDB" id="4090074at2759"/>
<accession>A0A1A0HD53</accession>
<dbReference type="GO" id="GO:0001163">
    <property type="term" value="F:RNA polymerase I transcription regulatory region sequence-specific DNA binding"/>
    <property type="evidence" value="ECO:0007669"/>
    <property type="project" value="TreeGrafter"/>
</dbReference>
<comment type="caution">
    <text evidence="3">The sequence shown here is derived from an EMBL/GenBank/DDBJ whole genome shotgun (WGS) entry which is preliminary data.</text>
</comment>
<feature type="domain" description="RRN6 beta-propeller" evidence="2">
    <location>
        <begin position="285"/>
        <end position="439"/>
    </location>
</feature>
<dbReference type="InterPro" id="IPR019350">
    <property type="entry name" value="RNA_pol_I-sp_TIF_RRN6-like"/>
</dbReference>
<dbReference type="InterPro" id="IPR048535">
    <property type="entry name" value="RRN6_beta-prop"/>
</dbReference>
<evidence type="ECO:0000313" key="4">
    <source>
        <dbReference type="Proteomes" id="UP000092555"/>
    </source>
</evidence>
<dbReference type="Proteomes" id="UP000092555">
    <property type="component" value="Unassembled WGS sequence"/>
</dbReference>
<dbReference type="PANTHER" id="PTHR28221">
    <property type="entry name" value="RNA POLYMERASE I-SPECIFIC TRANSCRIPTION INITIATION FACTOR RRN6"/>
    <property type="match status" value="1"/>
</dbReference>
<reference evidence="3 4" key="1">
    <citation type="submission" date="2016-05" db="EMBL/GenBank/DDBJ databases">
        <title>Comparative genomics of biotechnologically important yeasts.</title>
        <authorList>
            <consortium name="DOE Joint Genome Institute"/>
            <person name="Riley R."/>
            <person name="Haridas S."/>
            <person name="Wolfe K.H."/>
            <person name="Lopes M.R."/>
            <person name="Hittinger C.T."/>
            <person name="Goker M."/>
            <person name="Salamov A."/>
            <person name="Wisecaver J."/>
            <person name="Long T.M."/>
            <person name="Aerts A.L."/>
            <person name="Barry K."/>
            <person name="Choi C."/>
            <person name="Clum A."/>
            <person name="Coughlan A.Y."/>
            <person name="Deshpande S."/>
            <person name="Douglass A.P."/>
            <person name="Hanson S.J."/>
            <person name="Klenk H.-P."/>
            <person name="LaButti K."/>
            <person name="Lapidus A."/>
            <person name="Lindquist E."/>
            <person name="Lipzen A."/>
            <person name="Meier-kolthoff J.P."/>
            <person name="Ohm R.A."/>
            <person name="Otillar R.P."/>
            <person name="Pangilinan J."/>
            <person name="Peng Y."/>
            <person name="Rokas A."/>
            <person name="Rosa C.A."/>
            <person name="Scheuner C."/>
            <person name="Sibirny A.A."/>
            <person name="Slot J.C."/>
            <person name="Stielow J.B."/>
            <person name="Sun H."/>
            <person name="Kurtzman C.P."/>
            <person name="Blackwell M."/>
            <person name="Grigoriev I.V."/>
            <person name="Jeffries T.W."/>
        </authorList>
    </citation>
    <scope>NUCLEOTIDE SEQUENCE [LARGE SCALE GENOMIC DNA]</scope>
    <source>
        <strain evidence="3 4">NRRL YB-4993</strain>
    </source>
</reference>
<evidence type="ECO:0000259" key="2">
    <source>
        <dbReference type="Pfam" id="PF10214"/>
    </source>
</evidence>
<feature type="region of interest" description="Disordered" evidence="1">
    <location>
        <begin position="742"/>
        <end position="903"/>
    </location>
</feature>
<feature type="compositionally biased region" description="Polar residues" evidence="1">
    <location>
        <begin position="806"/>
        <end position="820"/>
    </location>
</feature>
<feature type="compositionally biased region" description="Polar residues" evidence="1">
    <location>
        <begin position="845"/>
        <end position="859"/>
    </location>
</feature>
<proteinExistence type="predicted"/>
<name>A0A1A0HD53_9ASCO</name>
<feature type="compositionally biased region" description="Polar residues" evidence="1">
    <location>
        <begin position="761"/>
        <end position="776"/>
    </location>
</feature>
<dbReference type="GO" id="GO:0001179">
    <property type="term" value="F:RNA polymerase I general transcription initiation factor binding"/>
    <property type="evidence" value="ECO:0007669"/>
    <property type="project" value="TreeGrafter"/>
</dbReference>
<feature type="compositionally biased region" description="Basic residues" evidence="1">
    <location>
        <begin position="892"/>
        <end position="903"/>
    </location>
</feature>
<feature type="compositionally biased region" description="Low complexity" evidence="1">
    <location>
        <begin position="871"/>
        <end position="883"/>
    </location>
</feature>
<protein>
    <recommendedName>
        <fullName evidence="2">RRN6 beta-propeller domain-containing protein</fullName>
    </recommendedName>
</protein>
<dbReference type="PANTHER" id="PTHR28221:SF2">
    <property type="entry name" value="RNA POLYMERASE I-SPECIFIC TRANSCRIPTION INITIATION FACTOR RRN6"/>
    <property type="match status" value="1"/>
</dbReference>
<gene>
    <name evidence="3" type="ORF">METBIDRAFT_10817</name>
</gene>
<dbReference type="AlphaFoldDB" id="A0A1A0HD53"/>
<dbReference type="RefSeq" id="XP_018712396.1">
    <property type="nucleotide sequence ID" value="XM_018853858.1"/>
</dbReference>
<dbReference type="GO" id="GO:0070860">
    <property type="term" value="C:RNA polymerase I core factor complex"/>
    <property type="evidence" value="ECO:0007669"/>
    <property type="project" value="TreeGrafter"/>
</dbReference>
<evidence type="ECO:0000313" key="3">
    <source>
        <dbReference type="EMBL" id="OBA21900.1"/>
    </source>
</evidence>
<keyword evidence="4" id="KW-1185">Reference proteome</keyword>
<evidence type="ECO:0000256" key="1">
    <source>
        <dbReference type="SAM" id="MobiDB-lite"/>
    </source>
</evidence>
<dbReference type="GeneID" id="30026834"/>
<dbReference type="STRING" id="869754.A0A1A0HD53"/>
<dbReference type="GO" id="GO:0042790">
    <property type="term" value="P:nucleolar large rRNA transcription by RNA polymerase I"/>
    <property type="evidence" value="ECO:0007669"/>
    <property type="project" value="TreeGrafter"/>
</dbReference>
<feature type="compositionally biased region" description="Low complexity" evidence="1">
    <location>
        <begin position="821"/>
        <end position="835"/>
    </location>
</feature>
<sequence>MWPAKKTLGTRLTYGLHGPPVMLPAPVPAGSEAGRPVVHPRLPDLGPKFHEIVHSAVEISPEASPTHVRLRRVEPALLANLHDELAAPTPLLDAADAAAEPFHQPQAQYPIKGPLAASLFLGTGAYSEPVILGGRPYYPKAKNSVVSVRCLAFASSAYTLKVVPLMPKRKNFFDRKNPQNSQKALFRIPHISEHAVECTFPFEILQIEACLDNKVLLARGLQHIAVLTISWSNDPGEKRVRLKNAFTISHHGGNIVHLALGHERLVFLDSEGTYSAYSFGLREVWEYQKTAGGKVPNFDPSDTSAWRRLCWPSASEYMYYFTRKSVARVHIKTAVARKLITFHVWLRAQDFTIFGSDLFLLTSQEIVWVRLTKNGGFSRLLSWKHYLDNKDKTLKMTACYCKTGDMYVCLVYSSITPLAVMYTFGTRNEYPSILRDPYIFCRDLKDTMYLFLMETPSILCSQSPILALAEMTNQYRLTYKLYSSQPHREFRIHNQEPTRHPMLETWSSKLHPLEAKWLFQLFDGKVLNAKPSPETTPLLAYEDRQGQRFLPENEETAGFSSHSPSLNSNKVADTNDEKEVNIVQDYAFKLGADIRQFFYPENQLPAEAITLTAHRSLATIAEAVPLEVNDLEEFESMLTQLGEYYASQGLTLLPFASEALGCCGTAFLHIDHLIQEITRAMGEFAPEGVPKAAAILATSLIKAHGDFPVNYIDCIDEETEGFPDQLLDTLGEWEVALPSSAQNGKTHHLLPKSSGSRRDGISQSQSLLRRALTQNSQREEVTPLSDPKWSSDSDSDNLVDSRSDAESSNSPAPSQRPSTESQPSVQLSLPPSTLLMADHEPDFPSLSQPKSEPQIQHSQRLPDGKPKKTSKSQPSSQSSLSLKRPGSQSLLIRKKKKTKGGFA</sequence>
<organism evidence="3 4">
    <name type="scientific">Metschnikowia bicuspidata var. bicuspidata NRRL YB-4993</name>
    <dbReference type="NCBI Taxonomy" id="869754"/>
    <lineage>
        <taxon>Eukaryota</taxon>
        <taxon>Fungi</taxon>
        <taxon>Dikarya</taxon>
        <taxon>Ascomycota</taxon>
        <taxon>Saccharomycotina</taxon>
        <taxon>Pichiomycetes</taxon>
        <taxon>Metschnikowiaceae</taxon>
        <taxon>Metschnikowia</taxon>
    </lineage>
</organism>
<dbReference type="EMBL" id="LXTC01000002">
    <property type="protein sequence ID" value="OBA21900.1"/>
    <property type="molecule type" value="Genomic_DNA"/>
</dbReference>